<dbReference type="RefSeq" id="WP_347166413.1">
    <property type="nucleotide sequence ID" value="NZ_JBDNCH010000002.1"/>
</dbReference>
<evidence type="ECO:0000313" key="3">
    <source>
        <dbReference type="Proteomes" id="UP001428774"/>
    </source>
</evidence>
<evidence type="ECO:0000313" key="2">
    <source>
        <dbReference type="EMBL" id="MEN9061328.1"/>
    </source>
</evidence>
<organism evidence="2 3">
    <name type="scientific">Ponticoccus litoralis</name>
    <dbReference type="NCBI Taxonomy" id="422297"/>
    <lineage>
        <taxon>Bacteria</taxon>
        <taxon>Pseudomonadati</taxon>
        <taxon>Pseudomonadota</taxon>
        <taxon>Alphaproteobacteria</taxon>
        <taxon>Rhodobacterales</taxon>
        <taxon>Roseobacteraceae</taxon>
        <taxon>Ponticoccus</taxon>
    </lineage>
</organism>
<keyword evidence="3" id="KW-1185">Reference proteome</keyword>
<feature type="compositionally biased region" description="Basic and acidic residues" evidence="1">
    <location>
        <begin position="130"/>
        <end position="140"/>
    </location>
</feature>
<feature type="region of interest" description="Disordered" evidence="1">
    <location>
        <begin position="41"/>
        <end position="140"/>
    </location>
</feature>
<dbReference type="Proteomes" id="UP001428774">
    <property type="component" value="Unassembled WGS sequence"/>
</dbReference>
<dbReference type="EMBL" id="JBDNCH010000002">
    <property type="protein sequence ID" value="MEN9061328.1"/>
    <property type="molecule type" value="Genomic_DNA"/>
</dbReference>
<reference evidence="2 3" key="1">
    <citation type="submission" date="2024-05" db="EMBL/GenBank/DDBJ databases">
        <title>Genome sequence of Ponticoccus litoralis KCCM 90028.</title>
        <authorList>
            <person name="Kim J.M."/>
            <person name="Lee J.K."/>
            <person name="Choi B.J."/>
            <person name="Bayburt H."/>
            <person name="Baek J.H."/>
            <person name="Jeon C.O."/>
        </authorList>
    </citation>
    <scope>NUCLEOTIDE SEQUENCE [LARGE SCALE GENOMIC DNA]</scope>
    <source>
        <strain evidence="2 3">KCCM 90028</strain>
    </source>
</reference>
<name>A0AAW9SRM4_9RHOB</name>
<evidence type="ECO:0000256" key="1">
    <source>
        <dbReference type="SAM" id="MobiDB-lite"/>
    </source>
</evidence>
<accession>A0AAW9SRM4</accession>
<dbReference type="AlphaFoldDB" id="A0AAW9SRM4"/>
<sequence length="140" mass="14609">MRRILHAGFDKAGTTSARTALAVNAARLAPHLRLLGREGLHPGRAAQWPALVESARQRSNGPMTPLPGTARDAGTNSPAANARPKSGREAACPGLNRSGQTDIRVARVRAMLQIGTGRDGGRAVDSGNQDDDRNADGGKT</sequence>
<gene>
    <name evidence="2" type="ORF">ABFB10_10005</name>
</gene>
<proteinExistence type="predicted"/>
<comment type="caution">
    <text evidence="2">The sequence shown here is derived from an EMBL/GenBank/DDBJ whole genome shotgun (WGS) entry which is preliminary data.</text>
</comment>
<protein>
    <submittedName>
        <fullName evidence="2">Uncharacterized protein</fullName>
    </submittedName>
</protein>